<feature type="transmembrane region" description="Helical" evidence="1">
    <location>
        <begin position="229"/>
        <end position="250"/>
    </location>
</feature>
<keyword evidence="1" id="KW-0472">Membrane</keyword>
<keyword evidence="1" id="KW-1133">Transmembrane helix</keyword>
<accession>A0ABU9PZN2</accession>
<gene>
    <name evidence="3" type="ORF">V8G57_18960</name>
</gene>
<dbReference type="InterPro" id="IPR029044">
    <property type="entry name" value="Nucleotide-diphossugar_trans"/>
</dbReference>
<keyword evidence="4" id="KW-1185">Reference proteome</keyword>
<proteinExistence type="predicted"/>
<evidence type="ECO:0000313" key="4">
    <source>
        <dbReference type="Proteomes" id="UP001495910"/>
    </source>
</evidence>
<name>A0ABU9PZN2_9BURK</name>
<dbReference type="EC" id="2.4.-.-" evidence="3"/>
<dbReference type="InterPro" id="IPR001173">
    <property type="entry name" value="Glyco_trans_2-like"/>
</dbReference>
<feature type="transmembrane region" description="Helical" evidence="1">
    <location>
        <begin position="262"/>
        <end position="285"/>
    </location>
</feature>
<dbReference type="RefSeq" id="WP_342830670.1">
    <property type="nucleotide sequence ID" value="NZ_JBANDC010000014.1"/>
</dbReference>
<keyword evidence="3" id="KW-0328">Glycosyltransferase</keyword>
<dbReference type="Pfam" id="PF00535">
    <property type="entry name" value="Glycos_transf_2"/>
    <property type="match status" value="1"/>
</dbReference>
<dbReference type="InterPro" id="IPR050256">
    <property type="entry name" value="Glycosyltransferase_2"/>
</dbReference>
<keyword evidence="3" id="KW-0808">Transferase</keyword>
<dbReference type="Proteomes" id="UP001495910">
    <property type="component" value="Unassembled WGS sequence"/>
</dbReference>
<organism evidence="3 4">
    <name type="scientific">Collimonas rhizosphaerae</name>
    <dbReference type="NCBI Taxonomy" id="3126357"/>
    <lineage>
        <taxon>Bacteria</taxon>
        <taxon>Pseudomonadati</taxon>
        <taxon>Pseudomonadota</taxon>
        <taxon>Betaproteobacteria</taxon>
        <taxon>Burkholderiales</taxon>
        <taxon>Oxalobacteraceae</taxon>
        <taxon>Collimonas</taxon>
    </lineage>
</organism>
<dbReference type="PANTHER" id="PTHR48090">
    <property type="entry name" value="UNDECAPRENYL-PHOSPHATE 4-DEOXY-4-FORMAMIDO-L-ARABINOSE TRANSFERASE-RELATED"/>
    <property type="match status" value="1"/>
</dbReference>
<dbReference type="Gene3D" id="3.90.550.10">
    <property type="entry name" value="Spore Coat Polysaccharide Biosynthesis Protein SpsA, Chain A"/>
    <property type="match status" value="1"/>
</dbReference>
<evidence type="ECO:0000259" key="2">
    <source>
        <dbReference type="Pfam" id="PF00535"/>
    </source>
</evidence>
<dbReference type="PANTHER" id="PTHR48090:SF8">
    <property type="entry name" value="GLYCOSYLTRANSFERASE CSBB-RELATED"/>
    <property type="match status" value="1"/>
</dbReference>
<reference evidence="3 4" key="1">
    <citation type="submission" date="2024-02" db="EMBL/GenBank/DDBJ databases">
        <title>Draft genome sequence of Collimonas sp. strain H4R21, an effective mineral-weathering bacterial strain isolated from the beech rhizosphere.</title>
        <authorList>
            <person name="Morin E."/>
            <person name="Uroz S."/>
            <person name="Leveau J.H.J."/>
            <person name="Kumar R."/>
            <person name="Rey M.W."/>
            <person name="Pham J."/>
        </authorList>
    </citation>
    <scope>NUCLEOTIDE SEQUENCE [LARGE SCALE GENOMIC DNA]</scope>
    <source>
        <strain evidence="3 4">H4R21</strain>
    </source>
</reference>
<protein>
    <submittedName>
        <fullName evidence="3">Glycosyltransferase</fullName>
        <ecNumber evidence="3">2.4.-.-</ecNumber>
    </submittedName>
</protein>
<sequence>MKDINILCPVYNESENIRLFISEFDKIISGYADKYKFTFYFADNCSTDDTLSILKEISQSRNDVRVISYAKNYGVMKSIYTGILNSKCDALAVFDCDLQDPPELLAKYIALWESGYSFVYGVRVSRQEVYLLTWFRKMYKKIERFVNPNPVNVESGAWFLDNEIIEVMRKNNNFDSYLPGLLSRVAYNSVGVPYDRVDRKFGTSKFNFFAYFSYARDGLLSGTITPLRISVFVGLGLFLLSMLSSFYFILAKFYLGIQFSNGIAALLILTLTLFSFNFLILGIFGEYLGRIYLARSNQDPAVILFDSDKQKKEI</sequence>
<dbReference type="EMBL" id="JBANDC010000014">
    <property type="protein sequence ID" value="MEM4989474.1"/>
    <property type="molecule type" value="Genomic_DNA"/>
</dbReference>
<comment type="caution">
    <text evidence="3">The sequence shown here is derived from an EMBL/GenBank/DDBJ whole genome shotgun (WGS) entry which is preliminary data.</text>
</comment>
<evidence type="ECO:0000256" key="1">
    <source>
        <dbReference type="SAM" id="Phobius"/>
    </source>
</evidence>
<feature type="domain" description="Glycosyltransferase 2-like" evidence="2">
    <location>
        <begin position="7"/>
        <end position="156"/>
    </location>
</feature>
<keyword evidence="1" id="KW-0812">Transmembrane</keyword>
<dbReference type="SUPFAM" id="SSF53448">
    <property type="entry name" value="Nucleotide-diphospho-sugar transferases"/>
    <property type="match status" value="1"/>
</dbReference>
<evidence type="ECO:0000313" key="3">
    <source>
        <dbReference type="EMBL" id="MEM4989474.1"/>
    </source>
</evidence>
<dbReference type="GO" id="GO:0016757">
    <property type="term" value="F:glycosyltransferase activity"/>
    <property type="evidence" value="ECO:0007669"/>
    <property type="project" value="UniProtKB-KW"/>
</dbReference>